<feature type="region of interest" description="Disordered" evidence="1">
    <location>
        <begin position="54"/>
        <end position="75"/>
    </location>
</feature>
<proteinExistence type="predicted"/>
<dbReference type="Pfam" id="PF14237">
    <property type="entry name" value="GYF_2"/>
    <property type="match status" value="1"/>
</dbReference>
<feature type="domain" description="GYF" evidence="2">
    <location>
        <begin position="3"/>
        <end position="52"/>
    </location>
</feature>
<evidence type="ECO:0000259" key="2">
    <source>
        <dbReference type="Pfam" id="PF14237"/>
    </source>
</evidence>
<dbReference type="EMBL" id="VLKL01000003">
    <property type="protein sequence ID" value="TWI08842.1"/>
    <property type="molecule type" value="Genomic_DNA"/>
</dbReference>
<reference evidence="3 4" key="1">
    <citation type="journal article" date="2015" name="Stand. Genomic Sci.">
        <title>Genomic Encyclopedia of Bacterial and Archaeal Type Strains, Phase III: the genomes of soil and plant-associated and newly described type strains.</title>
        <authorList>
            <person name="Whitman W.B."/>
            <person name="Woyke T."/>
            <person name="Klenk H.P."/>
            <person name="Zhou Y."/>
            <person name="Lilburn T.G."/>
            <person name="Beck B.J."/>
            <person name="De Vos P."/>
            <person name="Vandamme P."/>
            <person name="Eisen J.A."/>
            <person name="Garrity G."/>
            <person name="Hugenholtz P."/>
            <person name="Kyrpides N.C."/>
        </authorList>
    </citation>
    <scope>NUCLEOTIDE SEQUENCE [LARGE SCALE GENOMIC DNA]</scope>
    <source>
        <strain evidence="3 4">CGMCC 1.10947</strain>
    </source>
</reference>
<name>A0A562LMJ5_9BRAD</name>
<dbReference type="Proteomes" id="UP000317176">
    <property type="component" value="Unassembled WGS sequence"/>
</dbReference>
<dbReference type="InterPro" id="IPR025640">
    <property type="entry name" value="GYF_2"/>
</dbReference>
<dbReference type="AlphaFoldDB" id="A0A562LMJ5"/>
<comment type="caution">
    <text evidence="3">The sequence shown here is derived from an EMBL/GenBank/DDBJ whole genome shotgun (WGS) entry which is preliminary data.</text>
</comment>
<protein>
    <submittedName>
        <fullName evidence="3">Uncharacterized protein DUF4339</fullName>
    </submittedName>
</protein>
<evidence type="ECO:0000313" key="4">
    <source>
        <dbReference type="Proteomes" id="UP000317176"/>
    </source>
</evidence>
<organism evidence="3 4">
    <name type="scientific">Bradyrhizobium daqingense</name>
    <dbReference type="NCBI Taxonomy" id="993502"/>
    <lineage>
        <taxon>Bacteria</taxon>
        <taxon>Pseudomonadati</taxon>
        <taxon>Pseudomonadota</taxon>
        <taxon>Alphaproteobacteria</taxon>
        <taxon>Hyphomicrobiales</taxon>
        <taxon>Nitrobacteraceae</taxon>
        <taxon>Bradyrhizobium</taxon>
    </lineage>
</organism>
<evidence type="ECO:0000313" key="3">
    <source>
        <dbReference type="EMBL" id="TWI08842.1"/>
    </source>
</evidence>
<dbReference type="OrthoDB" id="198456at2"/>
<keyword evidence="4" id="KW-1185">Reference proteome</keyword>
<accession>A0A562LMJ5</accession>
<sequence length="239" mass="26292">MDWHVIMRGEQHGPLSRDQVLQHLQDGQLVGTDLIWRPGFSDWKPVSELAQFWQPPRREPSSPPLPRGADFRTAPSEFEGVPLSRLVDTRHELTALIKQNLYGGGSKQEGQAALTARNSLDKFIFGMTDDHLVTGSADDLRPLKSGIILETYGELLEILDDYARRFGNGGKAVKQGMAAIACDPDVLGRFDSARKAAIQAIAGGLAMFAQGRFEKLHLSIRTEAGNSEAWRESKAARGS</sequence>
<evidence type="ECO:0000256" key="1">
    <source>
        <dbReference type="SAM" id="MobiDB-lite"/>
    </source>
</evidence>
<dbReference type="RefSeq" id="WP_145630072.1">
    <property type="nucleotide sequence ID" value="NZ_CP088014.1"/>
</dbReference>
<gene>
    <name evidence="3" type="ORF">IQ17_01666</name>
</gene>